<dbReference type="InterPro" id="IPR014020">
    <property type="entry name" value="Tensin_C2-dom"/>
</dbReference>
<dbReference type="SUPFAM" id="SSF52799">
    <property type="entry name" value="(Phosphotyrosine protein) phosphatases II"/>
    <property type="match status" value="1"/>
</dbReference>
<reference evidence="10" key="1">
    <citation type="submission" date="2023-09" db="UniProtKB">
        <authorList>
            <consortium name="Ensembl"/>
        </authorList>
    </citation>
    <scope>IDENTIFICATION</scope>
</reference>
<evidence type="ECO:0000313" key="10">
    <source>
        <dbReference type="Ensembl" id="ENSCCNP00000018351.1"/>
    </source>
</evidence>
<proteinExistence type="predicted"/>
<evidence type="ECO:0000259" key="8">
    <source>
        <dbReference type="PROSITE" id="PS51181"/>
    </source>
</evidence>
<name>A0A8C0ZU05_CASCN</name>
<dbReference type="GO" id="GO:0005216">
    <property type="term" value="F:monoatomic ion channel activity"/>
    <property type="evidence" value="ECO:0007669"/>
    <property type="project" value="InterPro"/>
</dbReference>
<evidence type="ECO:0000256" key="1">
    <source>
        <dbReference type="ARBA" id="ARBA00004141"/>
    </source>
</evidence>
<dbReference type="InterPro" id="IPR029021">
    <property type="entry name" value="Prot-tyrosine_phosphatase-like"/>
</dbReference>
<sequence>MVLMLSNHEANPSLSLFIYFRIFGILLVFVDMSLVITDLIITESKFYIPLEYRSVSLAIALFFVMDVLLRIYVEGTRHYFSNLLNILDAIIIVVILLVDVVYIFYDAKFLREIPRLTVLFRPLRLIILGRVFQLAYQKRHLEKLTRRLVSGNKRRYKKDGFDLDLTYVTDRIIAMSFPSSGKRSFYRNPISDMTYVSFLLGERAYDPKHFHYRASPQKNFIFAIREMLLFSKEVEEWMAKDPENIIVIHCKGGKGRTGTMICACLIASEVFLTAKNRYVKYFEKLKIFYNCSLPPRKVLTIKRFIIYSIHGDGSDLKVQIIMQHNIVFSCSSCKNCMIFHDIEIDKAIINLVNCPELYDDVKVKFLSKALPAYYDDCPFFFWFHTSFIQYNRLYLPRHELDNLHKPKTWKIYPTEFAVEVQFDEISQSSTATSTQLSRVSLVGQKDAVGSP</sequence>
<keyword evidence="3" id="KW-0378">Hydrolase</keyword>
<dbReference type="PANTHER" id="PTHR12305">
    <property type="entry name" value="PHOSPHATASE WITH HOMOLOGY TO TENSIN"/>
    <property type="match status" value="1"/>
</dbReference>
<dbReference type="InterPro" id="IPR051281">
    <property type="entry name" value="Dual-spec_lipid-protein_phosph"/>
</dbReference>
<dbReference type="Gene3D" id="2.60.40.1110">
    <property type="match status" value="1"/>
</dbReference>
<dbReference type="PROSITE" id="PS00383">
    <property type="entry name" value="TYR_PHOSPHATASE_1"/>
    <property type="match status" value="1"/>
</dbReference>
<evidence type="ECO:0000256" key="5">
    <source>
        <dbReference type="ARBA" id="ARBA00023136"/>
    </source>
</evidence>
<feature type="domain" description="Tyrosine specific protein phosphatases" evidence="7">
    <location>
        <begin position="218"/>
        <end position="270"/>
    </location>
</feature>
<accession>A0A8C0ZU05</accession>
<dbReference type="Gene3D" id="1.20.120.350">
    <property type="entry name" value="Voltage-gated potassium channels. Chain C"/>
    <property type="match status" value="1"/>
</dbReference>
<dbReference type="PROSITE" id="PS51181">
    <property type="entry name" value="PPASE_TENSIN"/>
    <property type="match status" value="1"/>
</dbReference>
<feature type="transmembrane region" description="Helical" evidence="6">
    <location>
        <begin position="79"/>
        <end position="104"/>
    </location>
</feature>
<keyword evidence="5 6" id="KW-0472">Membrane</keyword>
<evidence type="ECO:0000259" key="7">
    <source>
        <dbReference type="PROSITE" id="PS50056"/>
    </source>
</evidence>
<evidence type="ECO:0000259" key="9">
    <source>
        <dbReference type="PROSITE" id="PS51182"/>
    </source>
</evidence>
<organism evidence="10">
    <name type="scientific">Castor canadensis</name>
    <name type="common">American beaver</name>
    <dbReference type="NCBI Taxonomy" id="51338"/>
    <lineage>
        <taxon>Eukaryota</taxon>
        <taxon>Metazoa</taxon>
        <taxon>Chordata</taxon>
        <taxon>Craniata</taxon>
        <taxon>Vertebrata</taxon>
        <taxon>Euteleostomi</taxon>
        <taxon>Mammalia</taxon>
        <taxon>Eutheria</taxon>
        <taxon>Euarchontoglires</taxon>
        <taxon>Glires</taxon>
        <taxon>Rodentia</taxon>
        <taxon>Castorimorpha</taxon>
        <taxon>Castoridae</taxon>
        <taxon>Castor</taxon>
    </lineage>
</organism>
<feature type="domain" description="C2 tensin-type" evidence="9">
    <location>
        <begin position="296"/>
        <end position="425"/>
    </location>
</feature>
<dbReference type="PROSITE" id="PS51182">
    <property type="entry name" value="C2_TENSIN"/>
    <property type="match status" value="1"/>
</dbReference>
<evidence type="ECO:0000256" key="6">
    <source>
        <dbReference type="SAM" id="Phobius"/>
    </source>
</evidence>
<dbReference type="InterPro" id="IPR057023">
    <property type="entry name" value="PTP-SAK"/>
</dbReference>
<evidence type="ECO:0000256" key="4">
    <source>
        <dbReference type="ARBA" id="ARBA00022989"/>
    </source>
</evidence>
<dbReference type="InterPro" id="IPR000387">
    <property type="entry name" value="Tyr_Pase_dom"/>
</dbReference>
<dbReference type="PROSITE" id="PS50056">
    <property type="entry name" value="TYR_PHOSPHATASE_2"/>
    <property type="match status" value="1"/>
</dbReference>
<dbReference type="Ensembl" id="ENSCCNT00000023859.1">
    <property type="protein sequence ID" value="ENSCCNP00000018351.1"/>
    <property type="gene ID" value="ENSCCNG00000018602.1"/>
</dbReference>
<dbReference type="AlphaFoldDB" id="A0A8C0ZU05"/>
<dbReference type="FunFam" id="2.60.40.1110:FF:000004">
    <property type="entry name" value="Voltage-sensor containing phosphatase"/>
    <property type="match status" value="1"/>
</dbReference>
<evidence type="ECO:0000256" key="2">
    <source>
        <dbReference type="ARBA" id="ARBA00022692"/>
    </source>
</evidence>
<dbReference type="GO" id="GO:0016314">
    <property type="term" value="F:phosphatidylinositol-3,4,5-trisphosphate 3-phosphatase activity"/>
    <property type="evidence" value="ECO:0007669"/>
    <property type="project" value="TreeGrafter"/>
</dbReference>
<keyword evidence="4 6" id="KW-1133">Transmembrane helix</keyword>
<dbReference type="InterPro" id="IPR027359">
    <property type="entry name" value="Volt_channel_dom_sf"/>
</dbReference>
<dbReference type="Gene3D" id="3.90.190.10">
    <property type="entry name" value="Protein tyrosine phosphatase superfamily"/>
    <property type="match status" value="1"/>
</dbReference>
<dbReference type="SMART" id="SM01326">
    <property type="entry name" value="PTEN_C2"/>
    <property type="match status" value="1"/>
</dbReference>
<dbReference type="Pfam" id="PF10409">
    <property type="entry name" value="PTEN_C2"/>
    <property type="match status" value="1"/>
</dbReference>
<keyword evidence="2 6" id="KW-0812">Transmembrane</keyword>
<dbReference type="SUPFAM" id="SSF49562">
    <property type="entry name" value="C2 domain (Calcium/lipid-binding domain, CaLB)"/>
    <property type="match status" value="1"/>
</dbReference>
<comment type="subcellular location">
    <subcellularLocation>
        <location evidence="1">Membrane</location>
        <topology evidence="1">Multi-pass membrane protein</topology>
    </subcellularLocation>
</comment>
<dbReference type="InterPro" id="IPR029023">
    <property type="entry name" value="Tensin_phosphatase"/>
</dbReference>
<feature type="domain" description="Phosphatase tensin-type" evidence="8">
    <location>
        <begin position="154"/>
        <end position="337"/>
    </location>
</feature>
<dbReference type="PANTHER" id="PTHR12305:SF60">
    <property type="entry name" value="PHOSPHATIDYLINOSITOL 3,4,5-TRISPHOSPHATE 3-PHOSPHATASE TPTE2-RELATED"/>
    <property type="match status" value="1"/>
</dbReference>
<feature type="transmembrane region" description="Helical" evidence="6">
    <location>
        <begin position="20"/>
        <end position="42"/>
    </location>
</feature>
<feature type="transmembrane region" description="Helical" evidence="6">
    <location>
        <begin position="54"/>
        <end position="73"/>
    </location>
</feature>
<evidence type="ECO:0008006" key="11">
    <source>
        <dbReference type="Google" id="ProtNLM"/>
    </source>
</evidence>
<dbReference type="InterPro" id="IPR035892">
    <property type="entry name" value="C2_domain_sf"/>
</dbReference>
<dbReference type="InterPro" id="IPR016130">
    <property type="entry name" value="Tyr_Pase_AS"/>
</dbReference>
<protein>
    <recommendedName>
        <fullName evidence="11">Phosphatidylinositol 3,4,5-trisphosphate 3-phosphatase TPTE2</fullName>
    </recommendedName>
</protein>
<evidence type="ECO:0000256" key="3">
    <source>
        <dbReference type="ARBA" id="ARBA00022801"/>
    </source>
</evidence>
<dbReference type="InterPro" id="IPR005821">
    <property type="entry name" value="Ion_trans_dom"/>
</dbReference>
<dbReference type="GO" id="GO:0005829">
    <property type="term" value="C:cytosol"/>
    <property type="evidence" value="ECO:0007669"/>
    <property type="project" value="TreeGrafter"/>
</dbReference>
<dbReference type="Pfam" id="PF00520">
    <property type="entry name" value="Ion_trans"/>
    <property type="match status" value="1"/>
</dbReference>
<dbReference type="Pfam" id="PF22784">
    <property type="entry name" value="PTP-SAK"/>
    <property type="match status" value="1"/>
</dbReference>
<dbReference type="GO" id="GO:0016020">
    <property type="term" value="C:membrane"/>
    <property type="evidence" value="ECO:0007669"/>
    <property type="project" value="UniProtKB-SubCell"/>
</dbReference>